<reference evidence="2" key="2">
    <citation type="submission" date="2020-09" db="EMBL/GenBank/DDBJ databases">
        <authorList>
            <person name="Sun Q."/>
            <person name="Ohkuma M."/>
        </authorList>
    </citation>
    <scope>NUCLEOTIDE SEQUENCE</scope>
    <source>
        <strain evidence="2">JCM 3086</strain>
    </source>
</reference>
<sequence length="114" mass="11178">MDLPHPLGPAKRVSGPSGNPARRCPANADNRNSVRHGRNGPSRTSTDGTEGAVETDNGEDADLGAGTGASVPTSPTHGTGREESAEAAFTSAADAGASGPPDSGDAEDNGVCGP</sequence>
<evidence type="ECO:0000313" key="2">
    <source>
        <dbReference type="EMBL" id="GGJ23135.1"/>
    </source>
</evidence>
<reference evidence="2" key="1">
    <citation type="journal article" date="2014" name="Int. J. Syst. Evol. Microbiol.">
        <title>Complete genome sequence of Corynebacterium casei LMG S-19264T (=DSM 44701T), isolated from a smear-ripened cheese.</title>
        <authorList>
            <consortium name="US DOE Joint Genome Institute (JGI-PGF)"/>
            <person name="Walter F."/>
            <person name="Albersmeier A."/>
            <person name="Kalinowski J."/>
            <person name="Ruckert C."/>
        </authorList>
    </citation>
    <scope>NUCLEOTIDE SEQUENCE</scope>
    <source>
        <strain evidence="2">JCM 3086</strain>
    </source>
</reference>
<comment type="caution">
    <text evidence="2">The sequence shown here is derived from an EMBL/GenBank/DDBJ whole genome shotgun (WGS) entry which is preliminary data.</text>
</comment>
<dbReference type="EMBL" id="BMQA01000010">
    <property type="protein sequence ID" value="GGJ23135.1"/>
    <property type="molecule type" value="Genomic_DNA"/>
</dbReference>
<evidence type="ECO:0000313" key="3">
    <source>
        <dbReference type="Proteomes" id="UP000657574"/>
    </source>
</evidence>
<evidence type="ECO:0000256" key="1">
    <source>
        <dbReference type="SAM" id="MobiDB-lite"/>
    </source>
</evidence>
<organism evidence="2 3">
    <name type="scientific">Streptomyces brasiliensis</name>
    <dbReference type="NCBI Taxonomy" id="1954"/>
    <lineage>
        <taxon>Bacteria</taxon>
        <taxon>Bacillati</taxon>
        <taxon>Actinomycetota</taxon>
        <taxon>Actinomycetes</taxon>
        <taxon>Kitasatosporales</taxon>
        <taxon>Streptomycetaceae</taxon>
        <taxon>Streptomyces</taxon>
    </lineage>
</organism>
<feature type="region of interest" description="Disordered" evidence="1">
    <location>
        <begin position="1"/>
        <end position="114"/>
    </location>
</feature>
<accession>A0A917NS11</accession>
<dbReference type="AlphaFoldDB" id="A0A917NS11"/>
<feature type="compositionally biased region" description="Low complexity" evidence="1">
    <location>
        <begin position="86"/>
        <end position="98"/>
    </location>
</feature>
<dbReference type="Proteomes" id="UP000657574">
    <property type="component" value="Unassembled WGS sequence"/>
</dbReference>
<keyword evidence="3" id="KW-1185">Reference proteome</keyword>
<gene>
    <name evidence="2" type="ORF">GCM10010121_037600</name>
</gene>
<name>A0A917NS11_9ACTN</name>
<proteinExistence type="predicted"/>
<protein>
    <submittedName>
        <fullName evidence="2">Uncharacterized protein</fullName>
    </submittedName>
</protein>